<dbReference type="HAMAP" id="MF_02065">
    <property type="entry name" value="MltG"/>
    <property type="match status" value="1"/>
</dbReference>
<evidence type="ECO:0000256" key="3">
    <source>
        <dbReference type="ARBA" id="ARBA00022989"/>
    </source>
</evidence>
<keyword evidence="9" id="KW-1185">Reference proteome</keyword>
<organism evidence="8 9">
    <name type="scientific">Deinococcus petrolearius</name>
    <dbReference type="NCBI Taxonomy" id="1751295"/>
    <lineage>
        <taxon>Bacteria</taxon>
        <taxon>Thermotogati</taxon>
        <taxon>Deinococcota</taxon>
        <taxon>Deinococci</taxon>
        <taxon>Deinococcales</taxon>
        <taxon>Deinococcaceae</taxon>
        <taxon>Deinococcus</taxon>
    </lineage>
</organism>
<dbReference type="PANTHER" id="PTHR30518:SF2">
    <property type="entry name" value="ENDOLYTIC MUREIN TRANSGLYCOSYLASE"/>
    <property type="match status" value="1"/>
</dbReference>
<dbReference type="EMBL" id="JBHSOH010000003">
    <property type="protein sequence ID" value="MFC5846997.1"/>
    <property type="molecule type" value="Genomic_DNA"/>
</dbReference>
<dbReference type="Gene3D" id="3.30.1490.480">
    <property type="entry name" value="Endolytic murein transglycosylase"/>
    <property type="match status" value="1"/>
</dbReference>
<evidence type="ECO:0000256" key="5">
    <source>
        <dbReference type="ARBA" id="ARBA00023239"/>
    </source>
</evidence>
<comment type="function">
    <text evidence="7">Functions as a peptidoglycan terminase that cleaves nascent peptidoglycan strands endolytically to terminate their elongation.</text>
</comment>
<comment type="catalytic activity">
    <reaction evidence="7">
        <text>a peptidoglycan chain = a peptidoglycan chain with N-acetyl-1,6-anhydromuramyl-[peptide] at the reducing end + a peptidoglycan chain with N-acetylglucosamine at the non-reducing end.</text>
        <dbReference type="EC" id="4.2.2.29"/>
    </reaction>
</comment>
<keyword evidence="3 7" id="KW-1133">Transmembrane helix</keyword>
<dbReference type="InterPro" id="IPR003770">
    <property type="entry name" value="MLTG-like"/>
</dbReference>
<evidence type="ECO:0000313" key="8">
    <source>
        <dbReference type="EMBL" id="MFC5846997.1"/>
    </source>
</evidence>
<dbReference type="CDD" id="cd08010">
    <property type="entry name" value="MltG_like"/>
    <property type="match status" value="1"/>
</dbReference>
<proteinExistence type="inferred from homology"/>
<name>A0ABW1DE81_9DEIO</name>
<feature type="site" description="Important for catalytic activity" evidence="7">
    <location>
        <position position="224"/>
    </location>
</feature>
<keyword evidence="2 7" id="KW-0812">Transmembrane</keyword>
<sequence length="342" mass="36549">MSRLGRRGTPAWVKVLLALFVLLLVAAAAAFFYARSLLGPAGGAAYTLEVRPGDTLGAVARKLEAEGIVNNARVLRLVMDRNGTAGSLKEGLYDLSGQMTVGQVADKLAGPARIPTVDVTIPEGRRIKDLPAIFEKAGFSAQGIRAALNDASLSEYASGKQKNLEGFVFPATYEFRPAETPQAIVGEMVERMNAEFTPANVAKARALNLSVRDWVILASMVQAEAAGDSEMPVIAGVFVNRLRDGIALGSDPTVAYGLGKDLPDLDRSAGDFTKDTPYSTYTRMGLPAGPINNPGQAALLSVINPKRTLPDGRDALYFLHAGGKIYVNHTYAEHLSDNARYR</sequence>
<keyword evidence="6 7" id="KW-0961">Cell wall biogenesis/degradation</keyword>
<comment type="caution">
    <text evidence="8">The sequence shown here is derived from an EMBL/GenBank/DDBJ whole genome shotgun (WGS) entry which is preliminary data.</text>
</comment>
<protein>
    <recommendedName>
        <fullName evidence="7">Endolytic murein transglycosylase</fullName>
        <ecNumber evidence="7">4.2.2.29</ecNumber>
    </recommendedName>
    <alternativeName>
        <fullName evidence="7">Peptidoglycan lytic transglycosylase</fullName>
    </alternativeName>
    <alternativeName>
        <fullName evidence="7">Peptidoglycan polymerization terminase</fullName>
    </alternativeName>
</protein>
<evidence type="ECO:0000313" key="9">
    <source>
        <dbReference type="Proteomes" id="UP001595979"/>
    </source>
</evidence>
<dbReference type="Proteomes" id="UP001595979">
    <property type="component" value="Unassembled WGS sequence"/>
</dbReference>
<evidence type="ECO:0000256" key="2">
    <source>
        <dbReference type="ARBA" id="ARBA00022692"/>
    </source>
</evidence>
<reference evidence="9" key="1">
    <citation type="journal article" date="2019" name="Int. J. Syst. Evol. Microbiol.">
        <title>The Global Catalogue of Microorganisms (GCM) 10K type strain sequencing project: providing services to taxonomists for standard genome sequencing and annotation.</title>
        <authorList>
            <consortium name="The Broad Institute Genomics Platform"/>
            <consortium name="The Broad Institute Genome Sequencing Center for Infectious Disease"/>
            <person name="Wu L."/>
            <person name="Ma J."/>
        </authorList>
    </citation>
    <scope>NUCLEOTIDE SEQUENCE [LARGE SCALE GENOMIC DNA]</scope>
    <source>
        <strain evidence="9">CGMCC 1.15053</strain>
    </source>
</reference>
<keyword evidence="4 7" id="KW-0472">Membrane</keyword>
<keyword evidence="1 7" id="KW-1003">Cell membrane</keyword>
<gene>
    <name evidence="7 8" type="primary">mltG</name>
    <name evidence="8" type="ORF">ACFPQ6_01630</name>
</gene>
<evidence type="ECO:0000256" key="4">
    <source>
        <dbReference type="ARBA" id="ARBA00023136"/>
    </source>
</evidence>
<accession>A0ABW1DE81</accession>
<dbReference type="PANTHER" id="PTHR30518">
    <property type="entry name" value="ENDOLYTIC MUREIN TRANSGLYCOSYLASE"/>
    <property type="match status" value="1"/>
</dbReference>
<dbReference type="EC" id="4.2.2.29" evidence="7"/>
<comment type="similarity">
    <text evidence="7">Belongs to the transglycosylase MltG family.</text>
</comment>
<dbReference type="Pfam" id="PF02618">
    <property type="entry name" value="YceG"/>
    <property type="match status" value="1"/>
</dbReference>
<evidence type="ECO:0000256" key="7">
    <source>
        <dbReference type="HAMAP-Rule" id="MF_02065"/>
    </source>
</evidence>
<dbReference type="NCBIfam" id="TIGR00247">
    <property type="entry name" value="endolytic transglycosylase MltG"/>
    <property type="match status" value="1"/>
</dbReference>
<evidence type="ECO:0000256" key="1">
    <source>
        <dbReference type="ARBA" id="ARBA00022475"/>
    </source>
</evidence>
<dbReference type="RefSeq" id="WP_380045737.1">
    <property type="nucleotide sequence ID" value="NZ_JBHSOH010000003.1"/>
</dbReference>
<keyword evidence="5 7" id="KW-0456">Lyase</keyword>
<evidence type="ECO:0000256" key="6">
    <source>
        <dbReference type="ARBA" id="ARBA00023316"/>
    </source>
</evidence>